<organism evidence="7 8">
    <name type="scientific">Haloferax volcanii</name>
    <name type="common">Halobacterium volcanii</name>
    <dbReference type="NCBI Taxonomy" id="2246"/>
    <lineage>
        <taxon>Archaea</taxon>
        <taxon>Methanobacteriati</taxon>
        <taxon>Methanobacteriota</taxon>
        <taxon>Stenosarchaea group</taxon>
        <taxon>Halobacteria</taxon>
        <taxon>Halobacteriales</taxon>
        <taxon>Haloferacaceae</taxon>
        <taxon>Haloferax</taxon>
    </lineage>
</organism>
<dbReference type="GO" id="GO:0016887">
    <property type="term" value="F:ATP hydrolysis activity"/>
    <property type="evidence" value="ECO:0007669"/>
    <property type="project" value="InterPro"/>
</dbReference>
<evidence type="ECO:0000259" key="5">
    <source>
        <dbReference type="SMART" id="SM00382"/>
    </source>
</evidence>
<dbReference type="SUPFAM" id="SSF52540">
    <property type="entry name" value="P-loop containing nucleoside triphosphate hydrolases"/>
    <property type="match status" value="1"/>
</dbReference>
<dbReference type="Proteomes" id="UP000619835">
    <property type="component" value="Unassembled WGS sequence"/>
</dbReference>
<evidence type="ECO:0000313" key="7">
    <source>
        <dbReference type="EMBL" id="QIB79476.1"/>
    </source>
</evidence>
<keyword evidence="3" id="KW-0547">Nucleotide-binding</keyword>
<dbReference type="KEGG" id="hale:G3A49_15730"/>
<evidence type="ECO:0000256" key="4">
    <source>
        <dbReference type="ARBA" id="ARBA00022840"/>
    </source>
</evidence>
<evidence type="ECO:0000256" key="1">
    <source>
        <dbReference type="ARBA" id="ARBA00006184"/>
    </source>
</evidence>
<keyword evidence="2" id="KW-0235">DNA replication</keyword>
<reference evidence="6" key="1">
    <citation type="submission" date="2019-12" db="EMBL/GenBank/DDBJ databases">
        <title>Haloferax alexandrinus strain pws11.</title>
        <authorList>
            <person name="Verma D.K."/>
            <person name="Gopal K."/>
            <person name="Prasad E.S."/>
        </authorList>
    </citation>
    <scope>NUCLEOTIDE SEQUENCE</scope>
    <source>
        <strain evidence="6">Pws11</strain>
    </source>
</reference>
<comment type="similarity">
    <text evidence="1">Belongs to the CDC6/cdc18 family.</text>
</comment>
<evidence type="ECO:0000256" key="3">
    <source>
        <dbReference type="ARBA" id="ARBA00022741"/>
    </source>
</evidence>
<dbReference type="RefSeq" id="WP_004062487.1">
    <property type="nucleotide sequence ID" value="NZ_CP048738.1"/>
</dbReference>
<dbReference type="GO" id="GO:0005524">
    <property type="term" value="F:ATP binding"/>
    <property type="evidence" value="ECO:0007669"/>
    <property type="project" value="UniProtKB-KW"/>
</dbReference>
<dbReference type="InterPro" id="IPR055237">
    <property type="entry name" value="Cdc6_lid"/>
</dbReference>
<gene>
    <name evidence="7" type="ORF">G3A49_15730</name>
    <name evidence="6" type="ORF">GOC85_16070</name>
</gene>
<dbReference type="GeneID" id="301160162"/>
<dbReference type="EMBL" id="CP048738">
    <property type="protein sequence ID" value="QIB79476.1"/>
    <property type="molecule type" value="Genomic_DNA"/>
</dbReference>
<reference evidence="7 8" key="2">
    <citation type="submission" date="2020-02" db="EMBL/GenBank/DDBJ databases">
        <title>Whole genome sequence of Haloferax alexandrinus pws1.</title>
        <authorList>
            <person name="Verma D.K."/>
            <person name="Gopal K."/>
            <person name="Prasad E.S."/>
        </authorList>
    </citation>
    <scope>NUCLEOTIDE SEQUENCE [LARGE SCALE GENOMIC DNA]</scope>
    <source>
        <strain evidence="8">wsp1</strain>
        <strain evidence="7">Wsp1</strain>
    </source>
</reference>
<dbReference type="InterPro" id="IPR003593">
    <property type="entry name" value="AAA+_ATPase"/>
</dbReference>
<dbReference type="PANTHER" id="PTHR10763:SF22">
    <property type="entry name" value="ORC1-TYPE DNA REPLICATION PROTEIN"/>
    <property type="match status" value="1"/>
</dbReference>
<dbReference type="SMART" id="SM00382">
    <property type="entry name" value="AAA"/>
    <property type="match status" value="1"/>
</dbReference>
<evidence type="ECO:0000313" key="6">
    <source>
        <dbReference type="EMBL" id="NLV04078.1"/>
    </source>
</evidence>
<dbReference type="GO" id="GO:0006260">
    <property type="term" value="P:DNA replication"/>
    <property type="evidence" value="ECO:0007669"/>
    <property type="project" value="UniProtKB-KW"/>
</dbReference>
<dbReference type="InterPro" id="IPR027417">
    <property type="entry name" value="P-loop_NTPase"/>
</dbReference>
<dbReference type="Gene3D" id="3.40.50.300">
    <property type="entry name" value="P-loop containing nucleotide triphosphate hydrolases"/>
    <property type="match status" value="1"/>
</dbReference>
<dbReference type="EMBL" id="WOWC01000001">
    <property type="protein sequence ID" value="NLV04078.1"/>
    <property type="molecule type" value="Genomic_DNA"/>
</dbReference>
<dbReference type="CDD" id="cd00009">
    <property type="entry name" value="AAA"/>
    <property type="match status" value="1"/>
</dbReference>
<evidence type="ECO:0000313" key="8">
    <source>
        <dbReference type="Proteomes" id="UP000465667"/>
    </source>
</evidence>
<dbReference type="GeneID" id="44084889"/>
<dbReference type="InterPro" id="IPR050311">
    <property type="entry name" value="ORC1/CDC6"/>
</dbReference>
<dbReference type="AlphaFoldDB" id="A0A6C0UV90"/>
<proteinExistence type="inferred from homology"/>
<evidence type="ECO:0000256" key="2">
    <source>
        <dbReference type="ARBA" id="ARBA00022705"/>
    </source>
</evidence>
<protein>
    <submittedName>
        <fullName evidence="7">AAA family ATPase</fullName>
    </submittedName>
</protein>
<dbReference type="InterPro" id="IPR049945">
    <property type="entry name" value="AAA_22"/>
</dbReference>
<dbReference type="Pfam" id="PF22703">
    <property type="entry name" value="Cdc6_lid"/>
    <property type="match status" value="1"/>
</dbReference>
<dbReference type="Gene3D" id="1.10.8.60">
    <property type="match status" value="1"/>
</dbReference>
<keyword evidence="4" id="KW-0067">ATP-binding</keyword>
<dbReference type="PANTHER" id="PTHR10763">
    <property type="entry name" value="CELL DIVISION CONTROL PROTEIN 6-RELATED"/>
    <property type="match status" value="1"/>
</dbReference>
<dbReference type="Proteomes" id="UP000465667">
    <property type="component" value="Chromosome"/>
</dbReference>
<name>A0A6C0UV90_HALVO</name>
<sequence>MIRDARALRDNFVPADLEHRNAEIGHLSSLLKPIEGGEAGSDILITGPSGAGKTTLARFVANELERATLDVRTAYVNCLSNSTNAAVLHTLMRDAGLGLDFDRASTPVHEYLARIEAQNEQFVIVLDEVDVLEDPSLIAMLYDIDNVTTMMICVSEDAFLSTLDMRVESRVRAAASVTLEKYRDDELADIIRARVDHGLVPGAVDEATIKHIADRAAGDARLAITKLRRAAQLADLQELDALSPGLVDDVADGAAGEVHERNVERLSTHKRLLYDIVKRHGEVSSTDLHAAYEEHISAPKSKATRRRYLGALERYRLIEQEGATRGTRYRLVEP</sequence>
<dbReference type="Pfam" id="PF13401">
    <property type="entry name" value="AAA_22"/>
    <property type="match status" value="1"/>
</dbReference>
<feature type="domain" description="AAA+ ATPase" evidence="5">
    <location>
        <begin position="39"/>
        <end position="201"/>
    </location>
</feature>
<accession>A0A6C0UV90</accession>